<comment type="caution">
    <text evidence="1">The sequence shown here is derived from an EMBL/GenBank/DDBJ whole genome shotgun (WGS) entry which is preliminary data.</text>
</comment>
<reference evidence="1" key="1">
    <citation type="submission" date="2022-03" db="EMBL/GenBank/DDBJ databases">
        <title>Draft genome sequence of Aduncisulcus paluster, a free-living microaerophilic Fornicata.</title>
        <authorList>
            <person name="Yuyama I."/>
            <person name="Kume K."/>
            <person name="Tamura T."/>
            <person name="Inagaki Y."/>
            <person name="Hashimoto T."/>
        </authorList>
    </citation>
    <scope>NUCLEOTIDE SEQUENCE</scope>
    <source>
        <strain evidence="1">NY0171</strain>
    </source>
</reference>
<organism evidence="1 2">
    <name type="scientific">Aduncisulcus paluster</name>
    <dbReference type="NCBI Taxonomy" id="2918883"/>
    <lineage>
        <taxon>Eukaryota</taxon>
        <taxon>Metamonada</taxon>
        <taxon>Carpediemonas-like organisms</taxon>
        <taxon>Aduncisulcus</taxon>
    </lineage>
</organism>
<feature type="non-terminal residue" evidence="1">
    <location>
        <position position="1"/>
    </location>
</feature>
<dbReference type="Proteomes" id="UP001057375">
    <property type="component" value="Unassembled WGS sequence"/>
</dbReference>
<accession>A0ABQ5JXF0</accession>
<proteinExistence type="predicted"/>
<keyword evidence="2" id="KW-1185">Reference proteome</keyword>
<protein>
    <submittedName>
        <fullName evidence="1">Uncharacterized protein</fullName>
    </submittedName>
</protein>
<name>A0ABQ5JXF0_9EUKA</name>
<sequence length="28" mass="3354">YLSDTLTKMDWKSLDRIFEVHTSSARRP</sequence>
<gene>
    <name evidence="1" type="ORF">ADUPG1_011662</name>
</gene>
<evidence type="ECO:0000313" key="2">
    <source>
        <dbReference type="Proteomes" id="UP001057375"/>
    </source>
</evidence>
<dbReference type="EMBL" id="BQXS01012170">
    <property type="protein sequence ID" value="GKT20137.1"/>
    <property type="molecule type" value="Genomic_DNA"/>
</dbReference>
<evidence type="ECO:0000313" key="1">
    <source>
        <dbReference type="EMBL" id="GKT20137.1"/>
    </source>
</evidence>